<name>A0AAN6M4G3_9PLEO</name>
<evidence type="ECO:0008006" key="3">
    <source>
        <dbReference type="Google" id="ProtNLM"/>
    </source>
</evidence>
<keyword evidence="2" id="KW-1185">Reference proteome</keyword>
<dbReference type="CDD" id="cd18186">
    <property type="entry name" value="BTB_POZ_ZBTB_KLHL-like"/>
    <property type="match status" value="1"/>
</dbReference>
<comment type="caution">
    <text evidence="1">The sequence shown here is derived from an EMBL/GenBank/DDBJ whole genome shotgun (WGS) entry which is preliminary data.</text>
</comment>
<dbReference type="AlphaFoldDB" id="A0AAN6M4G3"/>
<proteinExistence type="predicted"/>
<dbReference type="InterPro" id="IPR011333">
    <property type="entry name" value="SKP1/BTB/POZ_sf"/>
</dbReference>
<dbReference type="Proteomes" id="UP001280581">
    <property type="component" value="Unassembled WGS sequence"/>
</dbReference>
<reference evidence="1 2" key="1">
    <citation type="submission" date="2021-02" db="EMBL/GenBank/DDBJ databases">
        <title>Genome assembly of Pseudopithomyces chartarum.</title>
        <authorList>
            <person name="Jauregui R."/>
            <person name="Singh J."/>
            <person name="Voisey C."/>
        </authorList>
    </citation>
    <scope>NUCLEOTIDE SEQUENCE [LARGE SCALE GENOMIC DNA]</scope>
    <source>
        <strain evidence="1 2">AGR01</strain>
    </source>
</reference>
<gene>
    <name evidence="1" type="ORF">GRF29_28g1535341</name>
</gene>
<accession>A0AAN6M4G3</accession>
<dbReference type="Gene3D" id="3.30.710.10">
    <property type="entry name" value="Potassium Channel Kv1.1, Chain A"/>
    <property type="match status" value="1"/>
</dbReference>
<dbReference type="SUPFAM" id="SSF54695">
    <property type="entry name" value="POZ domain"/>
    <property type="match status" value="1"/>
</dbReference>
<evidence type="ECO:0000313" key="2">
    <source>
        <dbReference type="Proteomes" id="UP001280581"/>
    </source>
</evidence>
<sequence length="187" mass="21157">MTTNTKDSPAGSECPAFDRFKNAFTGQFAESEKDEIVLKKDNPDALEVVLKHVYHGVLVGLDDSDQIKTLDFCSAWHEVADKYFFNDVKQALCAEFFKCLGKYIKENVKQNYLDTPDFTQAIARVYFRGNSNENSLARLLVDNIFGFPTDMTTLIDTWAKIGQEIPELGADMFSRLIGNFSILFVLL</sequence>
<dbReference type="EMBL" id="WVTA01000004">
    <property type="protein sequence ID" value="KAK3213941.1"/>
    <property type="molecule type" value="Genomic_DNA"/>
</dbReference>
<evidence type="ECO:0000313" key="1">
    <source>
        <dbReference type="EMBL" id="KAK3213941.1"/>
    </source>
</evidence>
<organism evidence="1 2">
    <name type="scientific">Pseudopithomyces chartarum</name>
    <dbReference type="NCBI Taxonomy" id="1892770"/>
    <lineage>
        <taxon>Eukaryota</taxon>
        <taxon>Fungi</taxon>
        <taxon>Dikarya</taxon>
        <taxon>Ascomycota</taxon>
        <taxon>Pezizomycotina</taxon>
        <taxon>Dothideomycetes</taxon>
        <taxon>Pleosporomycetidae</taxon>
        <taxon>Pleosporales</taxon>
        <taxon>Massarineae</taxon>
        <taxon>Didymosphaeriaceae</taxon>
        <taxon>Pseudopithomyces</taxon>
    </lineage>
</organism>
<protein>
    <recommendedName>
        <fullName evidence="3">BTB domain-containing protein</fullName>
    </recommendedName>
</protein>